<dbReference type="Proteomes" id="UP000578252">
    <property type="component" value="Unassembled WGS sequence"/>
</dbReference>
<evidence type="ECO:0000313" key="1">
    <source>
        <dbReference type="EMBL" id="NMW64433.1"/>
    </source>
</evidence>
<proteinExistence type="predicted"/>
<comment type="caution">
    <text evidence="1">The sequence shown here is derived from an EMBL/GenBank/DDBJ whole genome shotgun (WGS) entry which is preliminary data.</text>
</comment>
<name>A0A7Y0U024_9ACTO</name>
<reference evidence="1 2" key="1">
    <citation type="submission" date="2020-04" db="EMBL/GenBank/DDBJ databases">
        <title>Antimicrobial susceptibility and clonality of vaginal-derived multi-drug resistant Mobiluncus isolates in China.</title>
        <authorList>
            <person name="Zhang X."/>
        </authorList>
    </citation>
    <scope>NUCLEOTIDE SEQUENCE [LARGE SCALE GENOMIC DNA]</scope>
    <source>
        <strain evidence="1 2">13</strain>
    </source>
</reference>
<dbReference type="EMBL" id="JABCUR010000002">
    <property type="protein sequence ID" value="NMW64433.1"/>
    <property type="molecule type" value="Genomic_DNA"/>
</dbReference>
<gene>
    <name evidence="1" type="ORF">HHJ78_02540</name>
</gene>
<organism evidence="1 2">
    <name type="scientific">Mobiluncus mulieris</name>
    <dbReference type="NCBI Taxonomy" id="2052"/>
    <lineage>
        <taxon>Bacteria</taxon>
        <taxon>Bacillati</taxon>
        <taxon>Actinomycetota</taxon>
        <taxon>Actinomycetes</taxon>
        <taxon>Actinomycetales</taxon>
        <taxon>Actinomycetaceae</taxon>
        <taxon>Mobiluncus</taxon>
    </lineage>
</organism>
<accession>A0A7Y0U024</accession>
<evidence type="ECO:0008006" key="3">
    <source>
        <dbReference type="Google" id="ProtNLM"/>
    </source>
</evidence>
<sequence length="130" mass="14511">MSDYPILEPVFIAFLQEKFPDVKIMLAPDEYTMGGGRFAGLTCRMLPVQGTSGFQATLDVDVFDIDRTRLMETAYEMIRLLYVGQNEGRFPHVSYLEVSSLPTLVRNPTPTQATRVASFAVDIAGHYRGA</sequence>
<dbReference type="RefSeq" id="WP_169771561.1">
    <property type="nucleotide sequence ID" value="NZ_JABCUQ010000003.1"/>
</dbReference>
<protein>
    <recommendedName>
        <fullName evidence="3">Tail terminator</fullName>
    </recommendedName>
</protein>
<dbReference type="AlphaFoldDB" id="A0A7Y0U024"/>
<evidence type="ECO:0000313" key="2">
    <source>
        <dbReference type="Proteomes" id="UP000578252"/>
    </source>
</evidence>